<dbReference type="Pfam" id="PF02517">
    <property type="entry name" value="Rce1-like"/>
    <property type="match status" value="1"/>
</dbReference>
<keyword evidence="3" id="KW-0645">Protease</keyword>
<dbReference type="InterPro" id="IPR003675">
    <property type="entry name" value="Rce1/LyrA-like_dom"/>
</dbReference>
<dbReference type="STRING" id="33033.NW74_03965"/>
<evidence type="ECO:0000313" key="4">
    <source>
        <dbReference type="Proteomes" id="UP000031386"/>
    </source>
</evidence>
<feature type="transmembrane region" description="Helical" evidence="1">
    <location>
        <begin position="31"/>
        <end position="47"/>
    </location>
</feature>
<feature type="transmembrane region" description="Helical" evidence="1">
    <location>
        <begin position="161"/>
        <end position="179"/>
    </location>
</feature>
<dbReference type="RefSeq" id="WP_041953940.1">
    <property type="nucleotide sequence ID" value="NZ_CP009761.1"/>
</dbReference>
<keyword evidence="1" id="KW-0812">Transmembrane</keyword>
<feature type="domain" description="CAAX prenyl protease 2/Lysostaphin resistance protein A-like" evidence="2">
    <location>
        <begin position="109"/>
        <end position="197"/>
    </location>
</feature>
<keyword evidence="3" id="KW-0378">Hydrolase</keyword>
<reference evidence="3 4" key="1">
    <citation type="submission" date="2014-10" db="EMBL/GenBank/DDBJ databases">
        <title>Complete genome sequence of Parvimonas micra KCOM 1535 (= ChDC B708).</title>
        <authorList>
            <person name="Kook J.-K."/>
            <person name="Park S.-N."/>
            <person name="Lim Y.K."/>
            <person name="Roh H."/>
        </authorList>
    </citation>
    <scope>NUCLEOTIDE SEQUENCE [LARGE SCALE GENOMIC DNA]</scope>
    <source>
        <strain evidence="4">KCOM 1535 / ChDC B708</strain>
    </source>
</reference>
<feature type="transmembrane region" description="Helical" evidence="1">
    <location>
        <begin position="67"/>
        <end position="86"/>
    </location>
</feature>
<name>A0A0B4S131_9FIRM</name>
<keyword evidence="1" id="KW-0472">Membrane</keyword>
<feature type="transmembrane region" description="Helical" evidence="1">
    <location>
        <begin position="106"/>
        <end position="124"/>
    </location>
</feature>
<feature type="transmembrane region" description="Helical" evidence="1">
    <location>
        <begin position="9"/>
        <end position="25"/>
    </location>
</feature>
<feature type="transmembrane region" description="Helical" evidence="1">
    <location>
        <begin position="191"/>
        <end position="211"/>
    </location>
</feature>
<keyword evidence="4" id="KW-1185">Reference proteome</keyword>
<evidence type="ECO:0000313" key="3">
    <source>
        <dbReference type="EMBL" id="AIZ36552.1"/>
    </source>
</evidence>
<keyword evidence="1" id="KW-1133">Transmembrane helix</keyword>
<dbReference type="GO" id="GO:0080120">
    <property type="term" value="P:CAAX-box protein maturation"/>
    <property type="evidence" value="ECO:0007669"/>
    <property type="project" value="UniProtKB-ARBA"/>
</dbReference>
<proteinExistence type="predicted"/>
<dbReference type="KEGG" id="pmic:NW74_03965"/>
<evidence type="ECO:0000259" key="2">
    <source>
        <dbReference type="Pfam" id="PF02517"/>
    </source>
</evidence>
<evidence type="ECO:0000256" key="1">
    <source>
        <dbReference type="SAM" id="Phobius"/>
    </source>
</evidence>
<dbReference type="EMBL" id="CP009761">
    <property type="protein sequence ID" value="AIZ36552.1"/>
    <property type="molecule type" value="Genomic_DNA"/>
</dbReference>
<organism evidence="3 4">
    <name type="scientific">Parvimonas micra</name>
    <dbReference type="NCBI Taxonomy" id="33033"/>
    <lineage>
        <taxon>Bacteria</taxon>
        <taxon>Bacillati</taxon>
        <taxon>Bacillota</taxon>
        <taxon>Tissierellia</taxon>
        <taxon>Tissierellales</taxon>
        <taxon>Peptoniphilaceae</taxon>
        <taxon>Parvimonas</taxon>
    </lineage>
</organism>
<gene>
    <name evidence="3" type="ORF">NW74_03965</name>
</gene>
<sequence length="212" mass="25122">MKSKYIKSNIFPIFIEILFVLSCFIVEKQFYIYTNFCFYLLLGIYFYMRKDFSIKEWYNAIKSGKKFFVQVILTVVFLSVAFYFTITLENIFPNFNKGIILLRADNWIKLVLLILSTIIFPPIVEETFFRKNLISFKNNKILVFTTLLSMFLYALEHSLTLWGIFLCMIWALPFSISYIKTKNIYVSMTAHLICNLIVNGITVFEVCKFLFN</sequence>
<feature type="transmembrane region" description="Helical" evidence="1">
    <location>
        <begin position="136"/>
        <end position="155"/>
    </location>
</feature>
<protein>
    <submittedName>
        <fullName evidence="3">CAAX protease</fullName>
    </submittedName>
</protein>
<dbReference type="GO" id="GO:0006508">
    <property type="term" value="P:proteolysis"/>
    <property type="evidence" value="ECO:0007669"/>
    <property type="project" value="UniProtKB-KW"/>
</dbReference>
<dbReference type="Proteomes" id="UP000031386">
    <property type="component" value="Chromosome"/>
</dbReference>
<accession>A0A0B4S131</accession>
<dbReference type="GO" id="GO:0004175">
    <property type="term" value="F:endopeptidase activity"/>
    <property type="evidence" value="ECO:0007669"/>
    <property type="project" value="UniProtKB-ARBA"/>
</dbReference>
<dbReference type="OrthoDB" id="2230138at2"/>
<dbReference type="AlphaFoldDB" id="A0A0B4S131"/>